<evidence type="ECO:0000313" key="1">
    <source>
        <dbReference type="EMBL" id="KAJ8122736.1"/>
    </source>
</evidence>
<dbReference type="EMBL" id="JAPESX010000181">
    <property type="protein sequence ID" value="KAJ8122736.1"/>
    <property type="molecule type" value="Genomic_DNA"/>
</dbReference>
<accession>A0ACC2J5G4</accession>
<organism evidence="1 2">
    <name type="scientific">Nemania bipapillata</name>
    <dbReference type="NCBI Taxonomy" id="110536"/>
    <lineage>
        <taxon>Eukaryota</taxon>
        <taxon>Fungi</taxon>
        <taxon>Dikarya</taxon>
        <taxon>Ascomycota</taxon>
        <taxon>Pezizomycotina</taxon>
        <taxon>Sordariomycetes</taxon>
        <taxon>Xylariomycetidae</taxon>
        <taxon>Xylariales</taxon>
        <taxon>Xylariaceae</taxon>
        <taxon>Nemania</taxon>
    </lineage>
</organism>
<sequence length="263" mass="28256">MQVKSFAIILNALATTSAAQALQGFNYGSTSHDGSCQGYGGFKELFERAKNLPRASGFTAARLYTSIQCGTSADPIEAYQAAIDTDTKILVGLWASAGRSVFENELNALITAARTLGAAFTDRIVGISVGSEDLYRSSPEGIANNAGVGATAEEIQGYVGWLRDWIRGTLLEGKPITHVDTWTAWVRPENHGVIGVVDFLGHNSFPYFEGTRPNGINKSSDNFWSAVAATESVAQGKANHVTPYLGNHVTDPHSWLRSWARAT</sequence>
<comment type="caution">
    <text evidence="1">The sequence shown here is derived from an EMBL/GenBank/DDBJ whole genome shotgun (WGS) entry which is preliminary data.</text>
</comment>
<reference evidence="1" key="1">
    <citation type="submission" date="2022-11" db="EMBL/GenBank/DDBJ databases">
        <title>Genome Sequence of Nemania bipapillata.</title>
        <authorList>
            <person name="Buettner E."/>
        </authorList>
    </citation>
    <scope>NUCLEOTIDE SEQUENCE</scope>
    <source>
        <strain evidence="1">CP14</strain>
    </source>
</reference>
<protein>
    <submittedName>
        <fullName evidence="1">Uncharacterized protein</fullName>
    </submittedName>
</protein>
<proteinExistence type="predicted"/>
<evidence type="ECO:0000313" key="2">
    <source>
        <dbReference type="Proteomes" id="UP001153334"/>
    </source>
</evidence>
<dbReference type="Proteomes" id="UP001153334">
    <property type="component" value="Unassembled WGS sequence"/>
</dbReference>
<gene>
    <name evidence="1" type="ORF">ONZ43_g1140</name>
</gene>
<keyword evidence="2" id="KW-1185">Reference proteome</keyword>
<name>A0ACC2J5G4_9PEZI</name>